<organism evidence="2 3">
    <name type="scientific">Mesomycoplasma molare</name>
    <dbReference type="NCBI Taxonomy" id="171288"/>
    <lineage>
        <taxon>Bacteria</taxon>
        <taxon>Bacillati</taxon>
        <taxon>Mycoplasmatota</taxon>
        <taxon>Mycoplasmoidales</taxon>
        <taxon>Metamycoplasmataceae</taxon>
        <taxon>Mesomycoplasma</taxon>
    </lineage>
</organism>
<protein>
    <submittedName>
        <fullName evidence="2">IS30 family transposase</fullName>
    </submittedName>
</protein>
<sequence length="100" mass="11370">MQSNYVFPIWARPKHIDLRETFGHWEGDLVIGKKSAGHSSLLTLVERKSRLGIIVKVSSKNPFYINKVLYERINTLELPVESITFDNGIEFNAVGILAKN</sequence>
<dbReference type="Proteomes" id="UP001058364">
    <property type="component" value="Chromosome"/>
</dbReference>
<dbReference type="InterPro" id="IPR001584">
    <property type="entry name" value="Integrase_cat-core"/>
</dbReference>
<dbReference type="InterPro" id="IPR053392">
    <property type="entry name" value="Transposase_IS30-like"/>
</dbReference>
<evidence type="ECO:0000313" key="2">
    <source>
        <dbReference type="EMBL" id="UWD34384.1"/>
    </source>
</evidence>
<accession>A0ABY5TUP5</accession>
<dbReference type="RefSeq" id="WP_259429385.1">
    <property type="nucleotide sequence ID" value="NZ_CP103423.1"/>
</dbReference>
<dbReference type="NCBIfam" id="NF033563">
    <property type="entry name" value="transpos_IS30"/>
    <property type="match status" value="1"/>
</dbReference>
<keyword evidence="3" id="KW-1185">Reference proteome</keyword>
<name>A0ABY5TUP5_9BACT</name>
<dbReference type="EMBL" id="CP103423">
    <property type="protein sequence ID" value="UWD34384.1"/>
    <property type="molecule type" value="Genomic_DNA"/>
</dbReference>
<dbReference type="InterPro" id="IPR051917">
    <property type="entry name" value="Transposase-Integrase"/>
</dbReference>
<dbReference type="SUPFAM" id="SSF53098">
    <property type="entry name" value="Ribonuclease H-like"/>
    <property type="match status" value="1"/>
</dbReference>
<feature type="domain" description="Integrase catalytic" evidence="1">
    <location>
        <begin position="9"/>
        <end position="100"/>
    </location>
</feature>
<dbReference type="InterPro" id="IPR012337">
    <property type="entry name" value="RNaseH-like_sf"/>
</dbReference>
<proteinExistence type="predicted"/>
<dbReference type="PANTHER" id="PTHR10948">
    <property type="entry name" value="TRANSPOSASE"/>
    <property type="match status" value="1"/>
</dbReference>
<evidence type="ECO:0000313" key="3">
    <source>
        <dbReference type="Proteomes" id="UP001058364"/>
    </source>
</evidence>
<gene>
    <name evidence="2" type="ORF">NX772_00960</name>
</gene>
<reference evidence="2" key="1">
    <citation type="submission" date="2022-08" db="EMBL/GenBank/DDBJ databases">
        <title>Complete genome sequence of Mycoplasma molare type strain H 542.</title>
        <authorList>
            <person name="Spergser J."/>
        </authorList>
    </citation>
    <scope>NUCLEOTIDE SEQUENCE</scope>
    <source>
        <strain evidence="2">H 542</strain>
    </source>
</reference>
<dbReference type="PANTHER" id="PTHR10948:SF23">
    <property type="entry name" value="TRANSPOSASE INSI FOR INSERTION SEQUENCE ELEMENT IS30A-RELATED"/>
    <property type="match status" value="1"/>
</dbReference>
<evidence type="ECO:0000259" key="1">
    <source>
        <dbReference type="PROSITE" id="PS50994"/>
    </source>
</evidence>
<dbReference type="PROSITE" id="PS50994">
    <property type="entry name" value="INTEGRASE"/>
    <property type="match status" value="1"/>
</dbReference>